<dbReference type="PROSITE" id="PS50006">
    <property type="entry name" value="FHA_DOMAIN"/>
    <property type="match status" value="1"/>
</dbReference>
<dbReference type="SMART" id="SM00240">
    <property type="entry name" value="FHA"/>
    <property type="match status" value="1"/>
</dbReference>
<dbReference type="GeneID" id="83695174"/>
<gene>
    <name evidence="4" type="ORF">QDX21_04160</name>
</gene>
<dbReference type="AlphaFoldDB" id="A0AAJ6APZ5"/>
<dbReference type="SUPFAM" id="SSF49879">
    <property type="entry name" value="SMAD/FHA domain"/>
    <property type="match status" value="1"/>
</dbReference>
<dbReference type="InterPro" id="IPR000253">
    <property type="entry name" value="FHA_dom"/>
</dbReference>
<dbReference type="Pfam" id="PF00498">
    <property type="entry name" value="FHA"/>
    <property type="match status" value="1"/>
</dbReference>
<dbReference type="InterPro" id="IPR008984">
    <property type="entry name" value="SMAD_FHA_dom_sf"/>
</dbReference>
<evidence type="ECO:0000256" key="1">
    <source>
        <dbReference type="ARBA" id="ARBA00022553"/>
    </source>
</evidence>
<evidence type="ECO:0000313" key="4">
    <source>
        <dbReference type="EMBL" id="WGH94000.1"/>
    </source>
</evidence>
<dbReference type="EMBL" id="CP122566">
    <property type="protein sequence ID" value="WGH94000.1"/>
    <property type="molecule type" value="Genomic_DNA"/>
</dbReference>
<accession>A0AAJ6APZ5</accession>
<organism evidence="4 5">
    <name type="scientific">Auritidibacter ignavus</name>
    <dbReference type="NCBI Taxonomy" id="678932"/>
    <lineage>
        <taxon>Bacteria</taxon>
        <taxon>Bacillati</taxon>
        <taxon>Actinomycetota</taxon>
        <taxon>Actinomycetes</taxon>
        <taxon>Micrococcales</taxon>
        <taxon>Micrococcaceae</taxon>
        <taxon>Auritidibacter</taxon>
    </lineage>
</organism>
<evidence type="ECO:0000256" key="2">
    <source>
        <dbReference type="SAM" id="MobiDB-lite"/>
    </source>
</evidence>
<evidence type="ECO:0000259" key="3">
    <source>
        <dbReference type="PROSITE" id="PS50006"/>
    </source>
</evidence>
<keyword evidence="5" id="KW-1185">Reference proteome</keyword>
<feature type="domain" description="FHA" evidence="3">
    <location>
        <begin position="72"/>
        <end position="121"/>
    </location>
</feature>
<protein>
    <submittedName>
        <fullName evidence="4">FHA domain-containing protein</fullName>
    </submittedName>
</protein>
<reference evidence="4 5" key="1">
    <citation type="submission" date="2023-03" db="EMBL/GenBank/DDBJ databases">
        <title>Complete genome sequences of several Auritidibacter ignavus strains isolated from ear infections.</title>
        <authorList>
            <person name="Baehr T."/>
            <person name="Baumhoegger A.M."/>
        </authorList>
    </citation>
    <scope>NUCLEOTIDE SEQUENCE [LARGE SCALE GENOMIC DNA]</scope>
    <source>
        <strain evidence="4 5">BABAE-6</strain>
    </source>
</reference>
<evidence type="ECO:0000313" key="5">
    <source>
        <dbReference type="Proteomes" id="UP001224674"/>
    </source>
</evidence>
<dbReference type="RefSeq" id="WP_110100432.1">
    <property type="nucleotide sequence ID" value="NZ_CP122561.1"/>
</dbReference>
<dbReference type="Gene3D" id="2.60.200.20">
    <property type="match status" value="1"/>
</dbReference>
<sequence>MAHEGAVPGGEPQDESIETTTVGLPRFEPISERSLNAEDRAAINALPVGSALLVAHEGPHQGSRFLLDRDEVVAGRHPKADIFLDDVTVSRQHAKFQRVEDGFVLYDTGSLNGTYVNQDRVDSVKLRSGMEVQIGKFRLTYYEGIQPVQ</sequence>
<dbReference type="InterPro" id="IPR050923">
    <property type="entry name" value="Cell_Proc_Reg/RNA_Proc"/>
</dbReference>
<dbReference type="Proteomes" id="UP001224674">
    <property type="component" value="Chromosome"/>
</dbReference>
<feature type="region of interest" description="Disordered" evidence="2">
    <location>
        <begin position="1"/>
        <end position="25"/>
    </location>
</feature>
<proteinExistence type="predicted"/>
<name>A0AAJ6APZ5_9MICC</name>
<keyword evidence="1" id="KW-0597">Phosphoprotein</keyword>
<dbReference type="PANTHER" id="PTHR23308">
    <property type="entry name" value="NUCLEAR INHIBITOR OF PROTEIN PHOSPHATASE-1"/>
    <property type="match status" value="1"/>
</dbReference>